<sequence>MDVVDAFGSMLLQREKVYKYPIKYELDEERSKFLQLQKQKLDGYRGTYSPFHKQYWTQSFWQKDLFPEFRMQLDQDDPFEPPLTSSENATGCRVVGTYSVEKVAGNLHVMSGL</sequence>
<organism evidence="1 2">
    <name type="scientific">Cichlidogyrus casuarinus</name>
    <dbReference type="NCBI Taxonomy" id="1844966"/>
    <lineage>
        <taxon>Eukaryota</taxon>
        <taxon>Metazoa</taxon>
        <taxon>Spiralia</taxon>
        <taxon>Lophotrochozoa</taxon>
        <taxon>Platyhelminthes</taxon>
        <taxon>Monogenea</taxon>
        <taxon>Monopisthocotylea</taxon>
        <taxon>Dactylogyridea</taxon>
        <taxon>Ancyrocephalidae</taxon>
        <taxon>Cichlidogyrus</taxon>
    </lineage>
</organism>
<protein>
    <submittedName>
        <fullName evidence="1">Uncharacterized protein</fullName>
    </submittedName>
</protein>
<reference evidence="1 2" key="1">
    <citation type="submission" date="2024-11" db="EMBL/GenBank/DDBJ databases">
        <title>Adaptive evolution of stress response genes in parasites aligns with host niche diversity.</title>
        <authorList>
            <person name="Hahn C."/>
            <person name="Resl P."/>
        </authorList>
    </citation>
    <scope>NUCLEOTIDE SEQUENCE [LARGE SCALE GENOMIC DNA]</scope>
    <source>
        <strain evidence="1">EGGRZ-B1_66</strain>
        <tissue evidence="1">Body</tissue>
    </source>
</reference>
<keyword evidence="2" id="KW-1185">Reference proteome</keyword>
<dbReference type="Proteomes" id="UP001626550">
    <property type="component" value="Unassembled WGS sequence"/>
</dbReference>
<evidence type="ECO:0000313" key="2">
    <source>
        <dbReference type="Proteomes" id="UP001626550"/>
    </source>
</evidence>
<dbReference type="EMBL" id="JBJKFK010001124">
    <property type="protein sequence ID" value="KAL3314009.1"/>
    <property type="molecule type" value="Genomic_DNA"/>
</dbReference>
<accession>A0ABD2Q325</accession>
<evidence type="ECO:0000313" key="1">
    <source>
        <dbReference type="EMBL" id="KAL3314009.1"/>
    </source>
</evidence>
<dbReference type="AlphaFoldDB" id="A0ABD2Q325"/>
<comment type="caution">
    <text evidence="1">The sequence shown here is derived from an EMBL/GenBank/DDBJ whole genome shotgun (WGS) entry which is preliminary data.</text>
</comment>
<proteinExistence type="predicted"/>
<name>A0ABD2Q325_9PLAT</name>
<gene>
    <name evidence="1" type="ORF">Ciccas_007383</name>
</gene>